<gene>
    <name evidence="1" type="ORF">7-7-1_00048</name>
</gene>
<accession>J7FAE7</accession>
<protein>
    <submittedName>
        <fullName evidence="1">Uncharacterized protein</fullName>
    </submittedName>
</protein>
<dbReference type="EMBL" id="JQ312117">
    <property type="protein sequence ID" value="AFH19746.1"/>
    <property type="molecule type" value="Genomic_DNA"/>
</dbReference>
<keyword evidence="2" id="KW-1185">Reference proteome</keyword>
<dbReference type="Proteomes" id="UP000003754">
    <property type="component" value="Segment"/>
</dbReference>
<reference evidence="1 2" key="1">
    <citation type="submission" date="2011-12" db="EMBL/GenBank/DDBJ databases">
        <title>The genome sequence of the flagella-specific Agrobacterium bacteriophage 7-7-1.</title>
        <authorList>
            <person name="Schmitt R."/>
            <person name="Van den Bossche A."/>
            <person name="Lavigne R."/>
            <person name="Kropinski A.M."/>
        </authorList>
    </citation>
    <scope>NUCLEOTIDE SEQUENCE [LARGE SCALE GENOMIC DNA]</scope>
</reference>
<dbReference type="KEGG" id="vg:14012001"/>
<dbReference type="RefSeq" id="YP_007006504.1">
    <property type="nucleotide sequence ID" value="NC_019519.1"/>
</dbReference>
<evidence type="ECO:0000313" key="2">
    <source>
        <dbReference type="Proteomes" id="UP000003754"/>
    </source>
</evidence>
<organism evidence="1 2">
    <name type="scientific">Agrobacterium phage 7-7-1</name>
    <dbReference type="NCBI Taxonomy" id="1161931"/>
    <lineage>
        <taxon>Viruses</taxon>
        <taxon>Duplodnaviria</taxon>
        <taxon>Heunggongvirae</taxon>
        <taxon>Uroviricota</taxon>
        <taxon>Caudoviricetes</taxon>
        <taxon>Schmittlotzvirus</taxon>
        <taxon>Schmittlotzvirus sv771</taxon>
    </lineage>
</organism>
<dbReference type="GeneID" id="14012001"/>
<sequence>MFESGTVLEMTNGNYIVRFFSFEGQISFVKPPHVAKTDVEECNITRALLLVEAAKRKGYKVVPSTWNVKFLTNRQREVLAKIAEHPLRKFESGVKIDTFEPLINYGLINNWNRSGEFHITAAGRMFLAGISNMREAA</sequence>
<name>J7FAE7_9CAUD</name>
<proteinExistence type="predicted"/>
<evidence type="ECO:0000313" key="1">
    <source>
        <dbReference type="EMBL" id="AFH19746.1"/>
    </source>
</evidence>